<dbReference type="EnsemblMetazoa" id="BGLB022159-RA">
    <property type="protein sequence ID" value="BGLB022159-PA"/>
    <property type="gene ID" value="BGLB022159"/>
</dbReference>
<gene>
    <name evidence="2" type="primary">106058432</name>
</gene>
<dbReference type="AlphaFoldDB" id="A0A2C9KPW3"/>
<protein>
    <submittedName>
        <fullName evidence="2">Uncharacterized protein</fullName>
    </submittedName>
</protein>
<evidence type="ECO:0000313" key="3">
    <source>
        <dbReference type="Proteomes" id="UP000076420"/>
    </source>
</evidence>
<proteinExistence type="predicted"/>
<organism evidence="2 3">
    <name type="scientific">Biomphalaria glabrata</name>
    <name type="common">Bloodfluke planorb</name>
    <name type="synonym">Freshwater snail</name>
    <dbReference type="NCBI Taxonomy" id="6526"/>
    <lineage>
        <taxon>Eukaryota</taxon>
        <taxon>Metazoa</taxon>
        <taxon>Spiralia</taxon>
        <taxon>Lophotrochozoa</taxon>
        <taxon>Mollusca</taxon>
        <taxon>Gastropoda</taxon>
        <taxon>Heterobranchia</taxon>
        <taxon>Euthyneura</taxon>
        <taxon>Panpulmonata</taxon>
        <taxon>Hygrophila</taxon>
        <taxon>Lymnaeoidea</taxon>
        <taxon>Planorbidae</taxon>
        <taxon>Biomphalaria</taxon>
    </lineage>
</organism>
<name>A0A2C9KPW3_BIOGL</name>
<sequence>MLTCDVIIIRQLFQSERVMASHKRRLFFRRKLTSTFKSSPLAKLRIGENARKTPGERSDVGVGFGANRGSLLSTSDTRSEQTRLFHRSSSVSDTSLLKTSFKYSNTGSGHLAPVYVIDPTPLNEDAEDQIELFPERNLAVYKAISSAAVQTLQQTDVNQLTGNESVIQSEVHLTRCHDSSTSLVSLKSTSELGGKNNFNRKQSIQTLAPLTFPPENFSSDTTCKEVLQFAVSPSSVSTRFTFAADGVDVFPSADDGATKKNPLCISHIRKNINNKVHPMKTGHLNDVCLYTHGGDSEIPELKLDNWEETKIFSDRPFKAETIGDRPLKEETICDRPFKEETIGDGPFKGETICDGSFQAETIGDRPFKGESSGDGPFKGEATGDGPFKKKL</sequence>
<reference evidence="2" key="1">
    <citation type="submission" date="2020-05" db="UniProtKB">
        <authorList>
            <consortium name="EnsemblMetazoa"/>
        </authorList>
    </citation>
    <scope>IDENTIFICATION</scope>
    <source>
        <strain evidence="2">BB02</strain>
    </source>
</reference>
<evidence type="ECO:0000256" key="1">
    <source>
        <dbReference type="SAM" id="MobiDB-lite"/>
    </source>
</evidence>
<feature type="region of interest" description="Disordered" evidence="1">
    <location>
        <begin position="338"/>
        <end position="391"/>
    </location>
</feature>
<dbReference type="KEGG" id="bgt:106058432"/>
<dbReference type="VEuPathDB" id="VectorBase:BGLAX_049414"/>
<accession>A0A2C9KPW3</accession>
<dbReference type="VEuPathDB" id="VectorBase:BGLB022159"/>
<evidence type="ECO:0000313" key="2">
    <source>
        <dbReference type="EnsemblMetazoa" id="BGLB022159-PA"/>
    </source>
</evidence>
<dbReference type="Proteomes" id="UP000076420">
    <property type="component" value="Unassembled WGS sequence"/>
</dbReference>